<dbReference type="PIRSF" id="PIRSF009160">
    <property type="entry name" value="UCP009160"/>
    <property type="match status" value="1"/>
</dbReference>
<keyword evidence="1" id="KW-1133">Transmembrane helix</keyword>
<feature type="transmembrane region" description="Helical" evidence="1">
    <location>
        <begin position="178"/>
        <end position="201"/>
    </location>
</feature>
<dbReference type="PANTHER" id="PTHR41282">
    <property type="entry name" value="CONSERVED TRANSMEMBRANE PROTEIN-RELATED"/>
    <property type="match status" value="1"/>
</dbReference>
<feature type="transmembrane region" description="Helical" evidence="1">
    <location>
        <begin position="86"/>
        <end position="105"/>
    </location>
</feature>
<evidence type="ECO:0000313" key="3">
    <source>
        <dbReference type="Proteomes" id="UP000605259"/>
    </source>
</evidence>
<keyword evidence="1" id="KW-0472">Membrane</keyword>
<gene>
    <name evidence="2" type="ORF">GCM10007140_25720</name>
</gene>
<dbReference type="InterPro" id="IPR010539">
    <property type="entry name" value="BaxI_1-like"/>
</dbReference>
<protein>
    <submittedName>
        <fullName evidence="2">Membrane protein</fullName>
    </submittedName>
</protein>
<keyword evidence="3" id="KW-1185">Reference proteome</keyword>
<proteinExistence type="predicted"/>
<accession>A0A917ESH2</accession>
<feature type="transmembrane region" description="Helical" evidence="1">
    <location>
        <begin position="111"/>
        <end position="132"/>
    </location>
</feature>
<evidence type="ECO:0000256" key="1">
    <source>
        <dbReference type="SAM" id="Phobius"/>
    </source>
</evidence>
<reference evidence="2" key="2">
    <citation type="submission" date="2020-09" db="EMBL/GenBank/DDBJ databases">
        <authorList>
            <person name="Sun Q."/>
            <person name="Zhou Y."/>
        </authorList>
    </citation>
    <scope>NUCLEOTIDE SEQUENCE</scope>
    <source>
        <strain evidence="2">CGMCC 1.12698</strain>
    </source>
</reference>
<reference evidence="2" key="1">
    <citation type="journal article" date="2014" name="Int. J. Syst. Evol. Microbiol.">
        <title>Complete genome sequence of Corynebacterium casei LMG S-19264T (=DSM 44701T), isolated from a smear-ripened cheese.</title>
        <authorList>
            <consortium name="US DOE Joint Genome Institute (JGI-PGF)"/>
            <person name="Walter F."/>
            <person name="Albersmeier A."/>
            <person name="Kalinowski J."/>
            <person name="Ruckert C."/>
        </authorList>
    </citation>
    <scope>NUCLEOTIDE SEQUENCE</scope>
    <source>
        <strain evidence="2">CGMCC 1.12698</strain>
    </source>
</reference>
<feature type="transmembrane region" description="Helical" evidence="1">
    <location>
        <begin position="33"/>
        <end position="52"/>
    </location>
</feature>
<dbReference type="AlphaFoldDB" id="A0A917ESH2"/>
<evidence type="ECO:0000313" key="2">
    <source>
        <dbReference type="EMBL" id="GGE74724.1"/>
    </source>
</evidence>
<dbReference type="PANTHER" id="PTHR41282:SF1">
    <property type="entry name" value="CONSERVED TRANSMEMBRANE PROTEIN-RELATED"/>
    <property type="match status" value="1"/>
</dbReference>
<dbReference type="RefSeq" id="WP_188388895.1">
    <property type="nucleotide sequence ID" value="NZ_BMFK01000002.1"/>
</dbReference>
<feature type="transmembrane region" description="Helical" evidence="1">
    <location>
        <begin position="144"/>
        <end position="166"/>
    </location>
</feature>
<sequence length="244" mass="26612">MLKSSNPLFKNGALKKETTSEQAMSYGSTIGKLAIMLVLLLATSIFSYQQFITGKMTMPVIIGAAVIGFVLVLISMFVPRVAPFTAPIYAAVEGIFLGSISAMYASLYDGIILQAVLITISILFGMLLLYGFRIIQATPALTKFLMTAVIGIVVTYLLVFILNFGFGMNLTFLHDSSPLSIGISIAVIIIASLCFIMDFAQIEEGVRFGAPKYMEWVGAMGLLITLVWLYLEVLQLLYKLKGDD</sequence>
<feature type="transmembrane region" description="Helical" evidence="1">
    <location>
        <begin position="213"/>
        <end position="231"/>
    </location>
</feature>
<dbReference type="Proteomes" id="UP000605259">
    <property type="component" value="Unassembled WGS sequence"/>
</dbReference>
<name>A0A917ESH2_9BACI</name>
<organism evidence="2 3">
    <name type="scientific">Priestia taiwanensis</name>
    <dbReference type="NCBI Taxonomy" id="1347902"/>
    <lineage>
        <taxon>Bacteria</taxon>
        <taxon>Bacillati</taxon>
        <taxon>Bacillota</taxon>
        <taxon>Bacilli</taxon>
        <taxon>Bacillales</taxon>
        <taxon>Bacillaceae</taxon>
        <taxon>Priestia</taxon>
    </lineage>
</organism>
<dbReference type="EMBL" id="BMFK01000002">
    <property type="protein sequence ID" value="GGE74724.1"/>
    <property type="molecule type" value="Genomic_DNA"/>
</dbReference>
<dbReference type="Pfam" id="PF12811">
    <property type="entry name" value="BaxI_1"/>
    <property type="match status" value="1"/>
</dbReference>
<comment type="caution">
    <text evidence="2">The sequence shown here is derived from an EMBL/GenBank/DDBJ whole genome shotgun (WGS) entry which is preliminary data.</text>
</comment>
<feature type="transmembrane region" description="Helical" evidence="1">
    <location>
        <begin position="58"/>
        <end position="79"/>
    </location>
</feature>
<keyword evidence="1" id="KW-0812">Transmembrane</keyword>